<protein>
    <submittedName>
        <fullName evidence="5">Alpha/beta-hydrolase</fullName>
    </submittedName>
</protein>
<sequence>MADVARGITGAVAAQGALASTVSEFKLSLRPDRMLELAKQTTLPGDEEYAGLGASLGIDLKVLKELQTEWTTTFNWSAEQESLNKYQQYTTTIEGLTIHFVHQKSENPNAIPLILSHGWPGSFAEFIPVIDPLTNGGKESSASFHVVVPSLPGFGFSSAPLTAEWTLDDTARVFNTLMTEVLGYQTYAAHGTDWGCFVAYSMYDGFSASVRAVHLTSIPFLPVAPAQFAEYGIELDENERFQQKLAEQWMATGLGYYTEHTTKPNTIGLALYDNPMGQLAWMGEKYIEWSDPRAGTAPSVLTRKEILRQVSLYYLSKSFVSSVFTYAQNAMSSRANYSKARNDAPMLYSSFKYNGGFWPKEIIASVGNLVSHTYHEFGGHFAALDNPPALVGDIRKIGDYWGKK</sequence>
<dbReference type="InterPro" id="IPR010497">
    <property type="entry name" value="Epoxide_hydro_N"/>
</dbReference>
<accession>A0ABR1ULM4</accession>
<reference evidence="5 6" key="1">
    <citation type="submission" date="2023-01" db="EMBL/GenBank/DDBJ databases">
        <title>Analysis of 21 Apiospora genomes using comparative genomics revels a genus with tremendous synthesis potential of carbohydrate active enzymes and secondary metabolites.</title>
        <authorList>
            <person name="Sorensen T."/>
        </authorList>
    </citation>
    <scope>NUCLEOTIDE SEQUENCE [LARGE SCALE GENOMIC DNA]</scope>
    <source>
        <strain evidence="5 6">CBS 83171</strain>
    </source>
</reference>
<organism evidence="5 6">
    <name type="scientific">Apiospora saccharicola</name>
    <dbReference type="NCBI Taxonomy" id="335842"/>
    <lineage>
        <taxon>Eukaryota</taxon>
        <taxon>Fungi</taxon>
        <taxon>Dikarya</taxon>
        <taxon>Ascomycota</taxon>
        <taxon>Pezizomycotina</taxon>
        <taxon>Sordariomycetes</taxon>
        <taxon>Xylariomycetidae</taxon>
        <taxon>Amphisphaeriales</taxon>
        <taxon>Apiosporaceae</taxon>
        <taxon>Apiospora</taxon>
    </lineage>
</organism>
<dbReference type="InterPro" id="IPR029058">
    <property type="entry name" value="AB_hydrolase_fold"/>
</dbReference>
<dbReference type="PRINTS" id="PR00412">
    <property type="entry name" value="EPOXHYDRLASE"/>
</dbReference>
<evidence type="ECO:0000256" key="2">
    <source>
        <dbReference type="ARBA" id="ARBA00022797"/>
    </source>
</evidence>
<evidence type="ECO:0000313" key="5">
    <source>
        <dbReference type="EMBL" id="KAK8059815.1"/>
    </source>
</evidence>
<dbReference type="EMBL" id="JAQQWM010000006">
    <property type="protein sequence ID" value="KAK8059815.1"/>
    <property type="molecule type" value="Genomic_DNA"/>
</dbReference>
<dbReference type="Pfam" id="PF06441">
    <property type="entry name" value="EHN"/>
    <property type="match status" value="1"/>
</dbReference>
<dbReference type="PIRSF" id="PIRSF001112">
    <property type="entry name" value="Epoxide_hydrolase"/>
    <property type="match status" value="1"/>
</dbReference>
<comment type="similarity">
    <text evidence="1">Belongs to the peptidase S33 family.</text>
</comment>
<proteinExistence type="inferred from homology"/>
<evidence type="ECO:0000313" key="6">
    <source>
        <dbReference type="Proteomes" id="UP001446871"/>
    </source>
</evidence>
<name>A0ABR1ULM4_9PEZI</name>
<feature type="domain" description="Epoxide hydrolase N-terminal" evidence="4">
    <location>
        <begin position="34"/>
        <end position="126"/>
    </location>
</feature>
<keyword evidence="2" id="KW-0058">Aromatic hydrocarbons catabolism</keyword>
<dbReference type="PANTHER" id="PTHR21661">
    <property type="entry name" value="EPOXIDE HYDROLASE 1-RELATED"/>
    <property type="match status" value="1"/>
</dbReference>
<dbReference type="Gene3D" id="3.40.50.1820">
    <property type="entry name" value="alpha/beta hydrolase"/>
    <property type="match status" value="1"/>
</dbReference>
<comment type="caution">
    <text evidence="5">The sequence shown here is derived from an EMBL/GenBank/DDBJ whole genome shotgun (WGS) entry which is preliminary data.</text>
</comment>
<evidence type="ECO:0000259" key="4">
    <source>
        <dbReference type="Pfam" id="PF06441"/>
    </source>
</evidence>
<evidence type="ECO:0000256" key="1">
    <source>
        <dbReference type="ARBA" id="ARBA00010088"/>
    </source>
</evidence>
<dbReference type="SUPFAM" id="SSF53474">
    <property type="entry name" value="alpha/beta-Hydrolases"/>
    <property type="match status" value="1"/>
</dbReference>
<keyword evidence="3" id="KW-0378">Hydrolase</keyword>
<gene>
    <name evidence="5" type="ORF">PG996_009745</name>
</gene>
<dbReference type="InterPro" id="IPR016292">
    <property type="entry name" value="Epoxide_hydrolase"/>
</dbReference>
<keyword evidence="6" id="KW-1185">Reference proteome</keyword>
<dbReference type="Proteomes" id="UP001446871">
    <property type="component" value="Unassembled WGS sequence"/>
</dbReference>
<evidence type="ECO:0000256" key="3">
    <source>
        <dbReference type="ARBA" id="ARBA00022801"/>
    </source>
</evidence>
<dbReference type="PANTHER" id="PTHR21661:SF35">
    <property type="entry name" value="EPOXIDE HYDROLASE"/>
    <property type="match status" value="1"/>
</dbReference>
<dbReference type="InterPro" id="IPR000639">
    <property type="entry name" value="Epox_hydrolase-like"/>
</dbReference>